<reference evidence="2" key="1">
    <citation type="submission" date="2017-10" db="EMBL/GenBank/DDBJ databases">
        <title>Rapid genome shrinkage in a self-fertile nematode reveals novel sperm competition proteins.</title>
        <authorList>
            <person name="Yin D."/>
            <person name="Schwarz E.M."/>
            <person name="Thomas C.G."/>
            <person name="Felde R.L."/>
            <person name="Korf I.F."/>
            <person name="Cutter A.D."/>
            <person name="Schartner C.M."/>
            <person name="Ralston E.J."/>
            <person name="Meyer B.J."/>
            <person name="Haag E.S."/>
        </authorList>
    </citation>
    <scope>NUCLEOTIDE SEQUENCE [LARGE SCALE GENOMIC DNA]</scope>
    <source>
        <strain evidence="2">JU1422</strain>
    </source>
</reference>
<comment type="caution">
    <text evidence="1">The sequence shown here is derived from an EMBL/GenBank/DDBJ whole genome shotgun (WGS) entry which is preliminary data.</text>
</comment>
<protein>
    <recommendedName>
        <fullName evidence="3">F-box associated domain-containing protein</fullName>
    </recommendedName>
</protein>
<evidence type="ECO:0000313" key="1">
    <source>
        <dbReference type="EMBL" id="PIC53417.1"/>
    </source>
</evidence>
<accession>A0A2G5VP44</accession>
<dbReference type="EMBL" id="PDUG01000001">
    <property type="protein sequence ID" value="PIC53417.1"/>
    <property type="molecule type" value="Genomic_DNA"/>
</dbReference>
<dbReference type="Proteomes" id="UP000230233">
    <property type="component" value="Chromosome I"/>
</dbReference>
<dbReference type="AlphaFoldDB" id="A0A2G5VP44"/>
<gene>
    <name evidence="1" type="primary">Cnig_chr_I.g3128</name>
    <name evidence="1" type="ORF">B9Z55_003128</name>
</gene>
<sequence length="112" mass="13113">MMNNKDLDVFLQQWKTRGAFPNLRWLAIRSRKIDNESPILEMIPPIIFSENPKIKVSIRNYSDDAIVDGVRVTNDDGKEGWLKVNVGDFPMLKLLGYFILKLFIELTKWEDE</sequence>
<keyword evidence="2" id="KW-1185">Reference proteome</keyword>
<proteinExistence type="predicted"/>
<evidence type="ECO:0000313" key="2">
    <source>
        <dbReference type="Proteomes" id="UP000230233"/>
    </source>
</evidence>
<organism evidence="1 2">
    <name type="scientific">Caenorhabditis nigoni</name>
    <dbReference type="NCBI Taxonomy" id="1611254"/>
    <lineage>
        <taxon>Eukaryota</taxon>
        <taxon>Metazoa</taxon>
        <taxon>Ecdysozoa</taxon>
        <taxon>Nematoda</taxon>
        <taxon>Chromadorea</taxon>
        <taxon>Rhabditida</taxon>
        <taxon>Rhabditina</taxon>
        <taxon>Rhabditomorpha</taxon>
        <taxon>Rhabditoidea</taxon>
        <taxon>Rhabditidae</taxon>
        <taxon>Peloderinae</taxon>
        <taxon>Caenorhabditis</taxon>
    </lineage>
</organism>
<name>A0A2G5VP44_9PELO</name>
<evidence type="ECO:0008006" key="3">
    <source>
        <dbReference type="Google" id="ProtNLM"/>
    </source>
</evidence>